<dbReference type="EMBL" id="FOQD01000003">
    <property type="protein sequence ID" value="SFH86084.1"/>
    <property type="molecule type" value="Genomic_DNA"/>
</dbReference>
<dbReference type="OrthoDB" id="276165at2"/>
<dbReference type="SUPFAM" id="SSF158446">
    <property type="entry name" value="IVS-encoded protein-like"/>
    <property type="match status" value="1"/>
</dbReference>
<dbReference type="PANTHER" id="PTHR38471:SF2">
    <property type="entry name" value="FOUR HELIX BUNDLE PROTEIN"/>
    <property type="match status" value="1"/>
</dbReference>
<dbReference type="CDD" id="cd16377">
    <property type="entry name" value="23S_rRNA_IVP_like"/>
    <property type="match status" value="1"/>
</dbReference>
<dbReference type="Pfam" id="PF05635">
    <property type="entry name" value="23S_rRNA_IVP"/>
    <property type="match status" value="1"/>
</dbReference>
<name>A0A1I3DH71_9PLAN</name>
<dbReference type="InterPro" id="IPR012657">
    <property type="entry name" value="23S_rRNA-intervening_sequence"/>
</dbReference>
<dbReference type="AlphaFoldDB" id="A0A1I3DH71"/>
<sequence length="121" mass="13570">MRDFRQFDVWSKAHALTLNIYRQTQDFPQCELYGLTSQIRRSAASVAANIAEGCGRQSDADFARFLNIAAGSVSETEYHLLLAKDLGYLAEEAHSQLEPLAAEVRRMLAGLLRRLQANNNL</sequence>
<dbReference type="InterPro" id="IPR036583">
    <property type="entry name" value="23S_rRNA_IVS_sf"/>
</dbReference>
<dbReference type="Proteomes" id="UP000199518">
    <property type="component" value="Unassembled WGS sequence"/>
</dbReference>
<accession>A0A1I3DH71</accession>
<dbReference type="PANTHER" id="PTHR38471">
    <property type="entry name" value="FOUR HELIX BUNDLE PROTEIN"/>
    <property type="match status" value="1"/>
</dbReference>
<dbReference type="Gene3D" id="1.20.1440.60">
    <property type="entry name" value="23S rRNA-intervening sequence"/>
    <property type="match status" value="1"/>
</dbReference>
<protein>
    <submittedName>
        <fullName evidence="1">Four helix bundle protein</fullName>
    </submittedName>
</protein>
<dbReference type="NCBIfam" id="TIGR02436">
    <property type="entry name" value="four helix bundle protein"/>
    <property type="match status" value="1"/>
</dbReference>
<evidence type="ECO:0000313" key="1">
    <source>
        <dbReference type="EMBL" id="SFH86084.1"/>
    </source>
</evidence>
<reference evidence="2" key="1">
    <citation type="submission" date="2016-10" db="EMBL/GenBank/DDBJ databases">
        <authorList>
            <person name="Varghese N."/>
            <person name="Submissions S."/>
        </authorList>
    </citation>
    <scope>NUCLEOTIDE SEQUENCE [LARGE SCALE GENOMIC DNA]</scope>
    <source>
        <strain evidence="2">DSM 26348</strain>
    </source>
</reference>
<evidence type="ECO:0000313" key="2">
    <source>
        <dbReference type="Proteomes" id="UP000199518"/>
    </source>
</evidence>
<organism evidence="1 2">
    <name type="scientific">Planctomicrobium piriforme</name>
    <dbReference type="NCBI Taxonomy" id="1576369"/>
    <lineage>
        <taxon>Bacteria</taxon>
        <taxon>Pseudomonadati</taxon>
        <taxon>Planctomycetota</taxon>
        <taxon>Planctomycetia</taxon>
        <taxon>Planctomycetales</taxon>
        <taxon>Planctomycetaceae</taxon>
        <taxon>Planctomicrobium</taxon>
    </lineage>
</organism>
<keyword evidence="2" id="KW-1185">Reference proteome</keyword>
<proteinExistence type="predicted"/>
<dbReference type="STRING" id="1576369.SAMN05421753_103240"/>
<gene>
    <name evidence="1" type="ORF">SAMN05421753_103240</name>
</gene>